<proteinExistence type="predicted"/>
<organism evidence="2 3">
    <name type="scientific">Tigriopus californicus</name>
    <name type="common">Marine copepod</name>
    <dbReference type="NCBI Taxonomy" id="6832"/>
    <lineage>
        <taxon>Eukaryota</taxon>
        <taxon>Metazoa</taxon>
        <taxon>Ecdysozoa</taxon>
        <taxon>Arthropoda</taxon>
        <taxon>Crustacea</taxon>
        <taxon>Multicrustacea</taxon>
        <taxon>Hexanauplia</taxon>
        <taxon>Copepoda</taxon>
        <taxon>Harpacticoida</taxon>
        <taxon>Harpacticidae</taxon>
        <taxon>Tigriopus</taxon>
    </lineage>
</organism>
<sequence>MVSKAAAVSLEDPPTGGEGGALQEQLTQEVFERAAAQATMEFASLQAQLEGLKPAWLENLRAEHDYAAESQLEAMLALKMQEVGSAIPLRRTAERKFRDELDLVDQSLEDVADIVRALQAKEAEDPSGQVDLRQATALAHTLESTRLPDLEAAYREANEAWFKPGKDPIVALFVGVTRKIARDASMPKWAKSVEDKLNKLSDHLEKEGKTMPVKDLPSKRK</sequence>
<evidence type="ECO:0000313" key="3">
    <source>
        <dbReference type="Proteomes" id="UP000318571"/>
    </source>
</evidence>
<name>A0A553PB72_TIGCA</name>
<feature type="region of interest" description="Disordered" evidence="1">
    <location>
        <begin position="201"/>
        <end position="221"/>
    </location>
</feature>
<reference evidence="2 3" key="1">
    <citation type="journal article" date="2018" name="Nat. Ecol. Evol.">
        <title>Genomic signatures of mitonuclear coevolution across populations of Tigriopus californicus.</title>
        <authorList>
            <person name="Barreto F.S."/>
            <person name="Watson E.T."/>
            <person name="Lima T.G."/>
            <person name="Willett C.S."/>
            <person name="Edmands S."/>
            <person name="Li W."/>
            <person name="Burton R.S."/>
        </authorList>
    </citation>
    <scope>NUCLEOTIDE SEQUENCE [LARGE SCALE GENOMIC DNA]</scope>
    <source>
        <strain evidence="2 3">San Diego</strain>
    </source>
</reference>
<feature type="region of interest" description="Disordered" evidence="1">
    <location>
        <begin position="1"/>
        <end position="21"/>
    </location>
</feature>
<protein>
    <submittedName>
        <fullName evidence="2">Uncharacterized protein</fullName>
    </submittedName>
</protein>
<evidence type="ECO:0000313" key="2">
    <source>
        <dbReference type="EMBL" id="TRY74934.1"/>
    </source>
</evidence>
<gene>
    <name evidence="2" type="ORF">TCAL_14618</name>
</gene>
<dbReference type="Proteomes" id="UP000318571">
    <property type="component" value="Chromosome 2"/>
</dbReference>
<comment type="caution">
    <text evidence="2">The sequence shown here is derived from an EMBL/GenBank/DDBJ whole genome shotgun (WGS) entry which is preliminary data.</text>
</comment>
<accession>A0A553PB72</accession>
<keyword evidence="3" id="KW-1185">Reference proteome</keyword>
<dbReference type="AlphaFoldDB" id="A0A553PB72"/>
<evidence type="ECO:0000256" key="1">
    <source>
        <dbReference type="SAM" id="MobiDB-lite"/>
    </source>
</evidence>
<dbReference type="EMBL" id="VCGU01000005">
    <property type="protein sequence ID" value="TRY74934.1"/>
    <property type="molecule type" value="Genomic_DNA"/>
</dbReference>